<dbReference type="GO" id="GO:1990782">
    <property type="term" value="F:protein tyrosine kinase binding"/>
    <property type="evidence" value="ECO:0007669"/>
    <property type="project" value="TreeGrafter"/>
</dbReference>
<keyword evidence="2" id="KW-0732">Signal</keyword>
<dbReference type="PROSITE" id="PS50835">
    <property type="entry name" value="IG_LIKE"/>
    <property type="match status" value="1"/>
</dbReference>
<gene>
    <name evidence="5" type="primary">LOC114850145</name>
</gene>
<evidence type="ECO:0000313" key="5">
    <source>
        <dbReference type="RefSeq" id="XP_055362496.1"/>
    </source>
</evidence>
<proteinExistence type="predicted"/>
<dbReference type="InterPro" id="IPR007110">
    <property type="entry name" value="Ig-like_dom"/>
</dbReference>
<dbReference type="Pfam" id="PF07686">
    <property type="entry name" value="V-set"/>
    <property type="match status" value="1"/>
</dbReference>
<feature type="signal peptide" evidence="2">
    <location>
        <begin position="1"/>
        <end position="16"/>
    </location>
</feature>
<dbReference type="InterPro" id="IPR013106">
    <property type="entry name" value="Ig_V-set"/>
</dbReference>
<evidence type="ECO:0000256" key="2">
    <source>
        <dbReference type="SAM" id="SignalP"/>
    </source>
</evidence>
<dbReference type="CDD" id="cd00096">
    <property type="entry name" value="Ig"/>
    <property type="match status" value="1"/>
</dbReference>
<dbReference type="GO" id="GO:0009897">
    <property type="term" value="C:external side of plasma membrane"/>
    <property type="evidence" value="ECO:0007669"/>
    <property type="project" value="TreeGrafter"/>
</dbReference>
<dbReference type="InterPro" id="IPR036179">
    <property type="entry name" value="Ig-like_dom_sf"/>
</dbReference>
<dbReference type="InterPro" id="IPR013783">
    <property type="entry name" value="Ig-like_fold"/>
</dbReference>
<dbReference type="InterPro" id="IPR003599">
    <property type="entry name" value="Ig_sub"/>
</dbReference>
<dbReference type="GO" id="GO:0045121">
    <property type="term" value="C:membrane raft"/>
    <property type="evidence" value="ECO:0007669"/>
    <property type="project" value="TreeGrafter"/>
</dbReference>
<dbReference type="PANTHER" id="PTHR11422:SF5">
    <property type="entry name" value="DIVERSE IMMUNOGLOBULIN DOMAIN-CONTAINING PROTEIN 1.1 ISOFORM X1-RELATED"/>
    <property type="match status" value="1"/>
</dbReference>
<keyword evidence="1" id="KW-0472">Membrane</keyword>
<keyword evidence="1" id="KW-0812">Transmembrane</keyword>
<name>A0A9W2XKN4_BETSP</name>
<dbReference type="Gene3D" id="2.60.40.10">
    <property type="entry name" value="Immunoglobulins"/>
    <property type="match status" value="1"/>
</dbReference>
<dbReference type="PANTHER" id="PTHR11422">
    <property type="entry name" value="T-CELL SURFACE GLYCOPROTEIN CD4"/>
    <property type="match status" value="1"/>
</dbReference>
<sequence length="314" mass="34700">MIPLLLILAPVLRSEAAVKPINLYHGPGDDAVLPCVSVSHLDAPSCSIINWLYNKREEPTLDEVQNGKVSTDSVRAARLDVDTTCSLIIRNITAEDAGFYTCRQGEYSYTETFVYLSVLTISPAPPDADPKSDGSITLLCTLFRSSTSGLCEQNSFRWLDETGAELQELRQTNCVSALSVKRQRGPNRRFRCQYVEDQSVRIEVHYTHVSTEPDAEKIYIGSGVGVGLVVLLILTAVLIKRRKKAKVTEDLHQPADALEVQSGVTYCTVSHHKAEVAQRQAKDHEAVTYSDIRTATADTDDDATHLYSCVIKTQ</sequence>
<dbReference type="RefSeq" id="XP_055362496.1">
    <property type="nucleotide sequence ID" value="XM_055506521.1"/>
</dbReference>
<feature type="transmembrane region" description="Helical" evidence="1">
    <location>
        <begin position="218"/>
        <end position="239"/>
    </location>
</feature>
<keyword evidence="1" id="KW-1133">Transmembrane helix</keyword>
<evidence type="ECO:0000259" key="3">
    <source>
        <dbReference type="PROSITE" id="PS50835"/>
    </source>
</evidence>
<organism evidence="4 5">
    <name type="scientific">Betta splendens</name>
    <name type="common">Siamese fighting fish</name>
    <dbReference type="NCBI Taxonomy" id="158456"/>
    <lineage>
        <taxon>Eukaryota</taxon>
        <taxon>Metazoa</taxon>
        <taxon>Chordata</taxon>
        <taxon>Craniata</taxon>
        <taxon>Vertebrata</taxon>
        <taxon>Euteleostomi</taxon>
        <taxon>Actinopterygii</taxon>
        <taxon>Neopterygii</taxon>
        <taxon>Teleostei</taxon>
        <taxon>Neoteleostei</taxon>
        <taxon>Acanthomorphata</taxon>
        <taxon>Anabantaria</taxon>
        <taxon>Anabantiformes</taxon>
        <taxon>Anabantoidei</taxon>
        <taxon>Osphronemidae</taxon>
        <taxon>Betta</taxon>
    </lineage>
</organism>
<feature type="domain" description="Ig-like" evidence="3">
    <location>
        <begin position="10"/>
        <end position="103"/>
    </location>
</feature>
<dbReference type="Proteomes" id="UP000515150">
    <property type="component" value="Chromosome 24"/>
</dbReference>
<feature type="chain" id="PRO_5040972423" evidence="2">
    <location>
        <begin position="17"/>
        <end position="314"/>
    </location>
</feature>
<protein>
    <submittedName>
        <fullName evidence="5">Uncharacterized protein LOC114850145</fullName>
    </submittedName>
</protein>
<dbReference type="GO" id="GO:0042110">
    <property type="term" value="P:T cell activation"/>
    <property type="evidence" value="ECO:0007669"/>
    <property type="project" value="TreeGrafter"/>
</dbReference>
<keyword evidence="4" id="KW-1185">Reference proteome</keyword>
<dbReference type="GO" id="GO:0042289">
    <property type="term" value="F:MHC class II protein binding"/>
    <property type="evidence" value="ECO:0007669"/>
    <property type="project" value="TreeGrafter"/>
</dbReference>
<dbReference type="KEGG" id="bspl:114850145"/>
<dbReference type="GO" id="GO:0035723">
    <property type="term" value="P:interleukin-15-mediated signaling pathway"/>
    <property type="evidence" value="ECO:0007669"/>
    <property type="project" value="TreeGrafter"/>
</dbReference>
<dbReference type="AlphaFoldDB" id="A0A9W2XKN4"/>
<evidence type="ECO:0000313" key="4">
    <source>
        <dbReference type="Proteomes" id="UP000515150"/>
    </source>
</evidence>
<dbReference type="GeneID" id="114850145"/>
<dbReference type="SUPFAM" id="SSF48726">
    <property type="entry name" value="Immunoglobulin"/>
    <property type="match status" value="1"/>
</dbReference>
<dbReference type="GO" id="GO:0070374">
    <property type="term" value="P:positive regulation of ERK1 and ERK2 cascade"/>
    <property type="evidence" value="ECO:0007669"/>
    <property type="project" value="TreeGrafter"/>
</dbReference>
<dbReference type="SMART" id="SM00409">
    <property type="entry name" value="IG"/>
    <property type="match status" value="1"/>
</dbReference>
<reference evidence="5" key="1">
    <citation type="submission" date="2025-08" db="UniProtKB">
        <authorList>
            <consortium name="RefSeq"/>
        </authorList>
    </citation>
    <scope>IDENTIFICATION</scope>
</reference>
<dbReference type="OrthoDB" id="8869347at2759"/>
<accession>A0A9W2XKN4</accession>
<evidence type="ECO:0000256" key="1">
    <source>
        <dbReference type="SAM" id="Phobius"/>
    </source>
</evidence>